<dbReference type="GO" id="GO:0005886">
    <property type="term" value="C:plasma membrane"/>
    <property type="evidence" value="ECO:0007669"/>
    <property type="project" value="UniProtKB-SubCell"/>
</dbReference>
<reference evidence="20 21" key="1">
    <citation type="submission" date="2019-09" db="EMBL/GenBank/DDBJ databases">
        <title>A chromosome-level genome assembly of the Chinese tupelo Nyssa sinensis.</title>
        <authorList>
            <person name="Yang X."/>
            <person name="Kang M."/>
            <person name="Yang Y."/>
            <person name="Xiong H."/>
            <person name="Wang M."/>
            <person name="Zhang Z."/>
            <person name="Wang Z."/>
            <person name="Wu H."/>
            <person name="Ma T."/>
            <person name="Liu J."/>
            <person name="Xi Z."/>
        </authorList>
    </citation>
    <scope>NUCLEOTIDE SEQUENCE [LARGE SCALE GENOMIC DNA]</scope>
    <source>
        <strain evidence="20">J267</strain>
        <tissue evidence="20">Leaf</tissue>
    </source>
</reference>
<protein>
    <recommendedName>
        <fullName evidence="4">glucan endo-1,3-beta-D-glucosidase</fullName>
        <ecNumber evidence="4">3.2.1.39</ecNumber>
    </recommendedName>
</protein>
<dbReference type="Proteomes" id="UP000325577">
    <property type="component" value="Linkage Group LG1"/>
</dbReference>
<dbReference type="GO" id="GO:0006952">
    <property type="term" value="P:defense response"/>
    <property type="evidence" value="ECO:0007669"/>
    <property type="project" value="UniProtKB-KW"/>
</dbReference>
<evidence type="ECO:0000259" key="19">
    <source>
        <dbReference type="SMART" id="SM00768"/>
    </source>
</evidence>
<evidence type="ECO:0000256" key="14">
    <source>
        <dbReference type="ARBA" id="ARBA00023295"/>
    </source>
</evidence>
<evidence type="ECO:0000256" key="15">
    <source>
        <dbReference type="RuleBase" id="RU004335"/>
    </source>
</evidence>
<dbReference type="PANTHER" id="PTHR32227">
    <property type="entry name" value="GLUCAN ENDO-1,3-BETA-GLUCOSIDASE BG1-RELATED-RELATED"/>
    <property type="match status" value="1"/>
</dbReference>
<dbReference type="InterPro" id="IPR012946">
    <property type="entry name" value="X8"/>
</dbReference>
<dbReference type="InterPro" id="IPR044965">
    <property type="entry name" value="Glyco_hydro_17_plant"/>
</dbReference>
<keyword evidence="8 16" id="KW-0378">Hydrolase</keyword>
<evidence type="ECO:0000256" key="17">
    <source>
        <dbReference type="SAM" id="Phobius"/>
    </source>
</evidence>
<dbReference type="EC" id="3.2.1.39" evidence="4"/>
<proteinExistence type="inferred from homology"/>
<dbReference type="SMART" id="SM00768">
    <property type="entry name" value="X8"/>
    <property type="match status" value="1"/>
</dbReference>
<keyword evidence="21" id="KW-1185">Reference proteome</keyword>
<dbReference type="FunFam" id="1.20.58.1040:FF:000002">
    <property type="entry name" value="Glucan endo-1,3-beta-glucosidase 8"/>
    <property type="match status" value="1"/>
</dbReference>
<evidence type="ECO:0000256" key="5">
    <source>
        <dbReference type="ARBA" id="ARBA00022475"/>
    </source>
</evidence>
<name>A0A5J5BUX5_9ASTE</name>
<feature type="domain" description="X8" evidence="19">
    <location>
        <begin position="365"/>
        <end position="448"/>
    </location>
</feature>
<evidence type="ECO:0000256" key="3">
    <source>
        <dbReference type="ARBA" id="ARBA00008773"/>
    </source>
</evidence>
<evidence type="ECO:0000256" key="4">
    <source>
        <dbReference type="ARBA" id="ARBA00012780"/>
    </source>
</evidence>
<dbReference type="Pfam" id="PF07983">
    <property type="entry name" value="X8"/>
    <property type="match status" value="1"/>
</dbReference>
<feature type="transmembrane region" description="Helical" evidence="17">
    <location>
        <begin position="491"/>
        <end position="509"/>
    </location>
</feature>
<dbReference type="EMBL" id="CM018032">
    <property type="protein sequence ID" value="KAA8546923.1"/>
    <property type="molecule type" value="Genomic_DNA"/>
</dbReference>
<keyword evidence="12" id="KW-0325">Glycoprotein</keyword>
<accession>A0A5J5BUX5</accession>
<evidence type="ECO:0000313" key="21">
    <source>
        <dbReference type="Proteomes" id="UP000325577"/>
    </source>
</evidence>
<evidence type="ECO:0000256" key="13">
    <source>
        <dbReference type="ARBA" id="ARBA00023288"/>
    </source>
</evidence>
<evidence type="ECO:0000256" key="2">
    <source>
        <dbReference type="ARBA" id="ARBA00004609"/>
    </source>
</evidence>
<evidence type="ECO:0000256" key="18">
    <source>
        <dbReference type="SAM" id="SignalP"/>
    </source>
</evidence>
<dbReference type="InterPro" id="IPR017853">
    <property type="entry name" value="GH"/>
</dbReference>
<keyword evidence="17" id="KW-0812">Transmembrane</keyword>
<evidence type="ECO:0000256" key="7">
    <source>
        <dbReference type="ARBA" id="ARBA00022729"/>
    </source>
</evidence>
<evidence type="ECO:0000256" key="8">
    <source>
        <dbReference type="ARBA" id="ARBA00022801"/>
    </source>
</evidence>
<dbReference type="InterPro" id="IPR000490">
    <property type="entry name" value="Glyco_hydro_17"/>
</dbReference>
<dbReference type="SUPFAM" id="SSF51445">
    <property type="entry name" value="(Trans)glycosidases"/>
    <property type="match status" value="1"/>
</dbReference>
<keyword evidence="9" id="KW-0611">Plant defense</keyword>
<evidence type="ECO:0000256" key="10">
    <source>
        <dbReference type="ARBA" id="ARBA00023136"/>
    </source>
</evidence>
<organism evidence="20 21">
    <name type="scientific">Nyssa sinensis</name>
    <dbReference type="NCBI Taxonomy" id="561372"/>
    <lineage>
        <taxon>Eukaryota</taxon>
        <taxon>Viridiplantae</taxon>
        <taxon>Streptophyta</taxon>
        <taxon>Embryophyta</taxon>
        <taxon>Tracheophyta</taxon>
        <taxon>Spermatophyta</taxon>
        <taxon>Magnoliopsida</taxon>
        <taxon>eudicotyledons</taxon>
        <taxon>Gunneridae</taxon>
        <taxon>Pentapetalae</taxon>
        <taxon>asterids</taxon>
        <taxon>Cornales</taxon>
        <taxon>Nyssaceae</taxon>
        <taxon>Nyssa</taxon>
    </lineage>
</organism>
<keyword evidence="10 17" id="KW-0472">Membrane</keyword>
<keyword evidence="13" id="KW-0449">Lipoprotein</keyword>
<keyword evidence="7 18" id="KW-0732">Signal</keyword>
<keyword evidence="17" id="KW-1133">Transmembrane helix</keyword>
<dbReference type="Pfam" id="PF00332">
    <property type="entry name" value="Glyco_hydro_17"/>
    <property type="match status" value="1"/>
</dbReference>
<dbReference type="GO" id="GO:0005975">
    <property type="term" value="P:carbohydrate metabolic process"/>
    <property type="evidence" value="ECO:0007669"/>
    <property type="project" value="InterPro"/>
</dbReference>
<dbReference type="PROSITE" id="PS00587">
    <property type="entry name" value="GLYCOSYL_HYDROL_F17"/>
    <property type="match status" value="1"/>
</dbReference>
<evidence type="ECO:0000256" key="9">
    <source>
        <dbReference type="ARBA" id="ARBA00022821"/>
    </source>
</evidence>
<keyword evidence="5" id="KW-1003">Cell membrane</keyword>
<keyword evidence="14 16" id="KW-0326">Glycosidase</keyword>
<feature type="chain" id="PRO_5023857689" description="glucan endo-1,3-beta-D-glucosidase" evidence="18">
    <location>
        <begin position="24"/>
        <end position="510"/>
    </location>
</feature>
<dbReference type="FunFam" id="3.20.20.80:FF:000008">
    <property type="entry name" value="Glucan endo-1,3-beta-glucosidase 5"/>
    <property type="match status" value="1"/>
</dbReference>
<dbReference type="GO" id="GO:0098552">
    <property type="term" value="C:side of membrane"/>
    <property type="evidence" value="ECO:0007669"/>
    <property type="project" value="UniProtKB-KW"/>
</dbReference>
<comment type="catalytic activity">
    <reaction evidence="1">
        <text>Hydrolysis of (1-&gt;3)-beta-D-glucosidic linkages in (1-&gt;3)-beta-D-glucans.</text>
        <dbReference type="EC" id="3.2.1.39"/>
    </reaction>
</comment>
<sequence length="510" mass="55865">MPRVMVLIWTCSMLLFTANLIEGIPGLGVNWGHIASHNLEPTIVAKLLKDNGINKLKLFDSDPSIVKKFSGTGIEIMIGIQNKQLANFSESLDSAKSWVEENVTPLCKADVNIKYVSVGNEVFLTFYNGSFVNSTFPALKNIQKALNEAGVGDKVKVTTALNADVYDSGFQGPSGGNFRDDVRDLMVDIVKFFDANKSPFVVNIYPFINVYQTPTFPIDYAFFDGIAQPIIDNGLEYTNMFDANYDTLVVSLKKAGVPNVKIIIGEIGWPTDGDVHANITMAKRFYDGFLKKMASNKGTPLRPGPIDAYLFSLMDEDLKSTLPGTFERHWGIFRYDGQPKFPIDFTGKNGKLVVGAKGVEYLPTQWCVFNKNNKNKTLVSETFDWACLHGDCTSLGDGSSCNNLDDNGKFSYAFNMYYQMNNQLKEACDFDGLGTIVKKNASEGTCLFPVQIATPKASTLGPAPAPTSTHIKGPASTITPASASIGTGKRFDFMILTSVVGGLLILFILF</sequence>
<dbReference type="Gene3D" id="3.20.20.80">
    <property type="entry name" value="Glycosidases"/>
    <property type="match status" value="1"/>
</dbReference>
<evidence type="ECO:0000256" key="11">
    <source>
        <dbReference type="ARBA" id="ARBA00023157"/>
    </source>
</evidence>
<comment type="subcellular location">
    <subcellularLocation>
        <location evidence="2">Cell membrane</location>
        <topology evidence="2">Lipid-anchor</topology>
        <topology evidence="2">GPI-anchor</topology>
    </subcellularLocation>
</comment>
<dbReference type="AlphaFoldDB" id="A0A5J5BUX5"/>
<keyword evidence="6" id="KW-0336">GPI-anchor</keyword>
<evidence type="ECO:0000256" key="6">
    <source>
        <dbReference type="ARBA" id="ARBA00022622"/>
    </source>
</evidence>
<keyword evidence="11" id="KW-1015">Disulfide bond</keyword>
<dbReference type="Gene3D" id="1.20.58.1040">
    <property type="match status" value="1"/>
</dbReference>
<comment type="similarity">
    <text evidence="3 15">Belongs to the glycosyl hydrolase 17 family.</text>
</comment>
<evidence type="ECO:0000256" key="1">
    <source>
        <dbReference type="ARBA" id="ARBA00000382"/>
    </source>
</evidence>
<evidence type="ECO:0000313" key="20">
    <source>
        <dbReference type="EMBL" id="KAA8546923.1"/>
    </source>
</evidence>
<evidence type="ECO:0000256" key="16">
    <source>
        <dbReference type="RuleBase" id="RU004336"/>
    </source>
</evidence>
<evidence type="ECO:0000256" key="12">
    <source>
        <dbReference type="ARBA" id="ARBA00023180"/>
    </source>
</evidence>
<dbReference type="GO" id="GO:0042973">
    <property type="term" value="F:glucan endo-1,3-beta-D-glucosidase activity"/>
    <property type="evidence" value="ECO:0007669"/>
    <property type="project" value="UniProtKB-EC"/>
</dbReference>
<feature type="signal peptide" evidence="18">
    <location>
        <begin position="1"/>
        <end position="23"/>
    </location>
</feature>
<gene>
    <name evidence="20" type="ORF">F0562_003352</name>
</gene>
<dbReference type="OrthoDB" id="408788at2759"/>